<protein>
    <recommendedName>
        <fullName evidence="8">EXPERA domain-containing protein</fullName>
    </recommendedName>
</protein>
<evidence type="ECO:0000256" key="6">
    <source>
        <dbReference type="PROSITE-ProRule" id="PRU01087"/>
    </source>
</evidence>
<evidence type="ECO:0000256" key="2">
    <source>
        <dbReference type="ARBA" id="ARBA00008337"/>
    </source>
</evidence>
<dbReference type="PROSITE" id="PS51751">
    <property type="entry name" value="EXPERA"/>
    <property type="match status" value="1"/>
</dbReference>
<evidence type="ECO:0000256" key="7">
    <source>
        <dbReference type="SAM" id="Phobius"/>
    </source>
</evidence>
<dbReference type="GO" id="GO:0016020">
    <property type="term" value="C:membrane"/>
    <property type="evidence" value="ECO:0007669"/>
    <property type="project" value="UniProtKB-SubCell"/>
</dbReference>
<organism evidence="9 10">
    <name type="scientific">Periconia digitata</name>
    <dbReference type="NCBI Taxonomy" id="1303443"/>
    <lineage>
        <taxon>Eukaryota</taxon>
        <taxon>Fungi</taxon>
        <taxon>Dikarya</taxon>
        <taxon>Ascomycota</taxon>
        <taxon>Pezizomycotina</taxon>
        <taxon>Dothideomycetes</taxon>
        <taxon>Pleosporomycetidae</taxon>
        <taxon>Pleosporales</taxon>
        <taxon>Massarineae</taxon>
        <taxon>Periconiaceae</taxon>
        <taxon>Periconia</taxon>
    </lineage>
</organism>
<keyword evidence="4 6" id="KW-1133">Transmembrane helix</keyword>
<dbReference type="EMBL" id="CAOQHR010000007">
    <property type="protein sequence ID" value="CAI6336931.1"/>
    <property type="molecule type" value="Genomic_DNA"/>
</dbReference>
<evidence type="ECO:0000256" key="5">
    <source>
        <dbReference type="ARBA" id="ARBA00023136"/>
    </source>
</evidence>
<feature type="transmembrane region" description="Helical" evidence="7">
    <location>
        <begin position="88"/>
        <end position="114"/>
    </location>
</feature>
<dbReference type="AlphaFoldDB" id="A0A9W4UIR5"/>
<keyword evidence="3 6" id="KW-0812">Transmembrane</keyword>
<comment type="subcellular location">
    <subcellularLocation>
        <location evidence="1">Membrane</location>
        <topology evidence="1">Multi-pass membrane protein</topology>
    </subcellularLocation>
</comment>
<keyword evidence="10" id="KW-1185">Reference proteome</keyword>
<comment type="similarity">
    <text evidence="2">Belongs to the EBP family.</text>
</comment>
<dbReference type="Proteomes" id="UP001152607">
    <property type="component" value="Unassembled WGS sequence"/>
</dbReference>
<dbReference type="GO" id="GO:0016125">
    <property type="term" value="P:sterol metabolic process"/>
    <property type="evidence" value="ECO:0007669"/>
    <property type="project" value="InterPro"/>
</dbReference>
<gene>
    <name evidence="9" type="ORF">PDIGIT_LOCUS10037</name>
</gene>
<dbReference type="InterPro" id="IPR033118">
    <property type="entry name" value="EXPERA"/>
</dbReference>
<dbReference type="InterPro" id="IPR007905">
    <property type="entry name" value="EBP"/>
</dbReference>
<feature type="transmembrane region" description="Helical" evidence="7">
    <location>
        <begin position="212"/>
        <end position="230"/>
    </location>
</feature>
<dbReference type="PANTHER" id="PTHR14207:SF1">
    <property type="entry name" value="EMOPAMIL-BINDING PROTEIN-LIKE"/>
    <property type="match status" value="1"/>
</dbReference>
<feature type="transmembrane region" description="Helical" evidence="7">
    <location>
        <begin position="55"/>
        <end position="76"/>
    </location>
</feature>
<dbReference type="GO" id="GO:0047750">
    <property type="term" value="F:cholestenol delta-isomerase activity"/>
    <property type="evidence" value="ECO:0007669"/>
    <property type="project" value="InterPro"/>
</dbReference>
<sequence length="295" mass="32810">MARGAASSAVKNTGGGGFWGSKSKVVAQPPLPPPAPRFPSPVAAGSGPQVDATTVASLLCVVALLGAAYGASLRLLPKGSSKKTRVLFIWHLFDALIHFFFEGSFLFNCFFISYSLPTSFNAAARQHPHIRLLTPPDVYWLGSQNKLYGANYGTGPFSRLWQEYAKADRRWGGVDLGVVSLEVLTVFVGTPLALWICELLRREERKGALKRWFWMIVLATAELYGGWMTFAPEWFTGSPNLDTSNWMYLWLYLVFFNGLWVGFPLWILYEGYSAITSAMSHAEMVDLVNYLKKES</sequence>
<keyword evidence="5 6" id="KW-0472">Membrane</keyword>
<evidence type="ECO:0000259" key="8">
    <source>
        <dbReference type="PROSITE" id="PS51751"/>
    </source>
</evidence>
<reference evidence="9" key="1">
    <citation type="submission" date="2023-01" db="EMBL/GenBank/DDBJ databases">
        <authorList>
            <person name="Van Ghelder C."/>
            <person name="Rancurel C."/>
        </authorList>
    </citation>
    <scope>NUCLEOTIDE SEQUENCE</scope>
    <source>
        <strain evidence="9">CNCM I-4278</strain>
    </source>
</reference>
<name>A0A9W4UIR5_9PLEO</name>
<dbReference type="Pfam" id="PF05241">
    <property type="entry name" value="EBP"/>
    <property type="match status" value="1"/>
</dbReference>
<comment type="caution">
    <text evidence="9">The sequence shown here is derived from an EMBL/GenBank/DDBJ whole genome shotgun (WGS) entry which is preliminary data.</text>
</comment>
<evidence type="ECO:0000313" key="9">
    <source>
        <dbReference type="EMBL" id="CAI6336931.1"/>
    </source>
</evidence>
<evidence type="ECO:0000256" key="4">
    <source>
        <dbReference type="ARBA" id="ARBA00022989"/>
    </source>
</evidence>
<feature type="domain" description="EXPERA" evidence="8">
    <location>
        <begin position="83"/>
        <end position="268"/>
    </location>
</feature>
<evidence type="ECO:0000313" key="10">
    <source>
        <dbReference type="Proteomes" id="UP001152607"/>
    </source>
</evidence>
<proteinExistence type="inferred from homology"/>
<feature type="transmembrane region" description="Helical" evidence="7">
    <location>
        <begin position="178"/>
        <end position="200"/>
    </location>
</feature>
<evidence type="ECO:0000256" key="3">
    <source>
        <dbReference type="ARBA" id="ARBA00022692"/>
    </source>
</evidence>
<evidence type="ECO:0000256" key="1">
    <source>
        <dbReference type="ARBA" id="ARBA00004141"/>
    </source>
</evidence>
<dbReference type="OrthoDB" id="5415655at2759"/>
<accession>A0A9W4UIR5</accession>
<dbReference type="GO" id="GO:0005783">
    <property type="term" value="C:endoplasmic reticulum"/>
    <property type="evidence" value="ECO:0007669"/>
    <property type="project" value="TreeGrafter"/>
</dbReference>
<dbReference type="PANTHER" id="PTHR14207">
    <property type="entry name" value="STEROL ISOMERASE"/>
    <property type="match status" value="1"/>
</dbReference>
<feature type="transmembrane region" description="Helical" evidence="7">
    <location>
        <begin position="250"/>
        <end position="269"/>
    </location>
</feature>